<evidence type="ECO:0000256" key="6">
    <source>
        <dbReference type="ARBA" id="ARBA00023014"/>
    </source>
</evidence>
<dbReference type="Pfam" id="PF04055">
    <property type="entry name" value="Radical_SAM"/>
    <property type="match status" value="1"/>
</dbReference>
<dbReference type="UniPathway" id="UPA00782"/>
<dbReference type="SFLD" id="SFLDS00029">
    <property type="entry name" value="Radical_SAM"/>
    <property type="match status" value="1"/>
</dbReference>
<dbReference type="InterPro" id="IPR023885">
    <property type="entry name" value="4Fe4S-binding_SPASM_dom"/>
</dbReference>
<evidence type="ECO:0000256" key="3">
    <source>
        <dbReference type="ARBA" id="ARBA00022691"/>
    </source>
</evidence>
<keyword evidence="6" id="KW-0411">Iron-sulfur</keyword>
<evidence type="ECO:0000256" key="4">
    <source>
        <dbReference type="ARBA" id="ARBA00022723"/>
    </source>
</evidence>
<dbReference type="InterPro" id="IPR007197">
    <property type="entry name" value="rSAM"/>
</dbReference>
<comment type="caution">
    <text evidence="8">The sequence shown here is derived from an EMBL/GenBank/DDBJ whole genome shotgun (WGS) entry which is preliminary data.</text>
</comment>
<dbReference type="SUPFAM" id="SSF102114">
    <property type="entry name" value="Radical SAM enzymes"/>
    <property type="match status" value="1"/>
</dbReference>
<dbReference type="Proteomes" id="UP000256748">
    <property type="component" value="Unassembled WGS sequence"/>
</dbReference>
<dbReference type="InterPro" id="IPR013785">
    <property type="entry name" value="Aldolase_TIM"/>
</dbReference>
<dbReference type="NCBIfam" id="TIGR04085">
    <property type="entry name" value="rSAM_more_4Fe4S"/>
    <property type="match status" value="1"/>
</dbReference>
<dbReference type="AlphaFoldDB" id="A0A3E1B6R4"/>
<accession>A0A3E1B6R4</accession>
<evidence type="ECO:0000256" key="1">
    <source>
        <dbReference type="ARBA" id="ARBA00001966"/>
    </source>
</evidence>
<keyword evidence="2" id="KW-0004">4Fe-4S</keyword>
<dbReference type="RefSeq" id="WP_245441766.1">
    <property type="nucleotide sequence ID" value="NZ_KZ859527.1"/>
</dbReference>
<protein>
    <submittedName>
        <fullName evidence="8">Radical SAM/SPASM domain-containing protein</fullName>
    </submittedName>
</protein>
<evidence type="ECO:0000313" key="9">
    <source>
        <dbReference type="Proteomes" id="UP000256748"/>
    </source>
</evidence>
<dbReference type="InterPro" id="IPR058240">
    <property type="entry name" value="rSAM_sf"/>
</dbReference>
<dbReference type="PANTHER" id="PTHR43787">
    <property type="entry name" value="FEMO COFACTOR BIOSYNTHESIS PROTEIN NIFB-RELATED"/>
    <property type="match status" value="1"/>
</dbReference>
<dbReference type="SFLD" id="SFLDG01067">
    <property type="entry name" value="SPASM/twitch_domain_containing"/>
    <property type="match status" value="1"/>
</dbReference>
<dbReference type="EMBL" id="NAOO01000033">
    <property type="protein sequence ID" value="RFB86628.1"/>
    <property type="molecule type" value="Genomic_DNA"/>
</dbReference>
<dbReference type="CDD" id="cd01335">
    <property type="entry name" value="Radical_SAM"/>
    <property type="match status" value="1"/>
</dbReference>
<feature type="domain" description="Radical SAM core" evidence="7">
    <location>
        <begin position="103"/>
        <end position="224"/>
    </location>
</feature>
<dbReference type="Gene3D" id="3.20.20.70">
    <property type="entry name" value="Aldolase class I"/>
    <property type="match status" value="1"/>
</dbReference>
<dbReference type="GO" id="GO:0003824">
    <property type="term" value="F:catalytic activity"/>
    <property type="evidence" value="ECO:0007669"/>
    <property type="project" value="InterPro"/>
</dbReference>
<keyword evidence="5" id="KW-0408">Iron</keyword>
<dbReference type="GO" id="GO:0051539">
    <property type="term" value="F:4 iron, 4 sulfur cluster binding"/>
    <property type="evidence" value="ECO:0007669"/>
    <property type="project" value="UniProtKB-KW"/>
</dbReference>
<dbReference type="GO" id="GO:0046872">
    <property type="term" value="F:metal ion binding"/>
    <property type="evidence" value="ECO:0007669"/>
    <property type="project" value="UniProtKB-KW"/>
</dbReference>
<gene>
    <name evidence="8" type="ORF">B5K10_23840</name>
</gene>
<evidence type="ECO:0000313" key="8">
    <source>
        <dbReference type="EMBL" id="RFB86628.1"/>
    </source>
</evidence>
<comment type="cofactor">
    <cofactor evidence="1">
        <name>[4Fe-4S] cluster</name>
        <dbReference type="ChEBI" id="CHEBI:49883"/>
    </cofactor>
</comment>
<name>A0A3E1B6R4_RHILT</name>
<keyword evidence="4" id="KW-0479">Metal-binding</keyword>
<evidence type="ECO:0000256" key="2">
    <source>
        <dbReference type="ARBA" id="ARBA00022485"/>
    </source>
</evidence>
<evidence type="ECO:0000256" key="5">
    <source>
        <dbReference type="ARBA" id="ARBA00023004"/>
    </source>
</evidence>
<sequence length="451" mass="51296">MTVTRKWKASSFNVPLCESDNTTLLFNAKNGQTLELDRTKWAIVQSCFDYLENEDMGLDRELVGCLAALGFVVPAEVDEFKEEEERLHRSKANESRLFVTIAPTMACNQRCSYCFQRNTPKTKIMSAKIQRAIIEFVRRKLGDSRQLVVQWFGGEPLIAYAAITFMTREFKAICAERGIEYYAEMLTNGLLLTRERVAALAELSVKALQISLDGMPETYSARRQVPISKAKAYYRFLACHLQDLVEATGSLTIRINVDRDNVEEAKYVVRLFKSYHPADPRIDFRLGFLNVSRGLVDCVPHDCFTNTEFAEEELAFRHFLESEGYMVFGMPQSKRYPCTAVVRNSFTVDPHGNLGKCIPAMGTSESTFARILPDDMDRTLQDVTTTEMPFERFNPFHSGGCRGCRMLPACLGSCPKHHVDGRRVVACSMLEGLTDKIAFYHRFHERLEGHT</sequence>
<evidence type="ECO:0000259" key="7">
    <source>
        <dbReference type="Pfam" id="PF04055"/>
    </source>
</evidence>
<organism evidence="8 9">
    <name type="scientific">Rhizobium leguminosarum bv. trifolii</name>
    <dbReference type="NCBI Taxonomy" id="386"/>
    <lineage>
        <taxon>Bacteria</taxon>
        <taxon>Pseudomonadati</taxon>
        <taxon>Pseudomonadota</taxon>
        <taxon>Alphaproteobacteria</taxon>
        <taxon>Hyphomicrobiales</taxon>
        <taxon>Rhizobiaceae</taxon>
        <taxon>Rhizobium/Agrobacterium group</taxon>
        <taxon>Rhizobium</taxon>
    </lineage>
</organism>
<dbReference type="PANTHER" id="PTHR43787:SF3">
    <property type="entry name" value="ARYLSULFATASE REGULATORY PROTEIN"/>
    <property type="match status" value="1"/>
</dbReference>
<keyword evidence="3" id="KW-0949">S-adenosyl-L-methionine</keyword>
<reference evidence="8 9" key="1">
    <citation type="submission" date="2017-03" db="EMBL/GenBank/DDBJ databases">
        <title>Genome analysis of Rhizobial strains effectives or ineffectives for nitrogen fixation isolated from bean seeds.</title>
        <authorList>
            <person name="Peralta H."/>
            <person name="Aguilar-Vera A."/>
            <person name="Mora Y."/>
            <person name="Vargas-Lagunas C."/>
            <person name="Girard L."/>
            <person name="Mora J."/>
        </authorList>
    </citation>
    <scope>NUCLEOTIDE SEQUENCE [LARGE SCALE GENOMIC DNA]</scope>
    <source>
        <strain evidence="8 9">CCGM5</strain>
    </source>
</reference>
<proteinExistence type="predicted"/>